<comment type="caution">
    <text evidence="1">The sequence shown here is derived from an EMBL/GenBank/DDBJ whole genome shotgun (WGS) entry which is preliminary data.</text>
</comment>
<evidence type="ECO:0000313" key="1">
    <source>
        <dbReference type="EMBL" id="KAK4438324.1"/>
    </source>
</evidence>
<reference evidence="1" key="2">
    <citation type="journal article" date="2024" name="Plant">
        <title>Genomic evolution and insights into agronomic trait innovations of Sesamum species.</title>
        <authorList>
            <person name="Miao H."/>
            <person name="Wang L."/>
            <person name="Qu L."/>
            <person name="Liu H."/>
            <person name="Sun Y."/>
            <person name="Le M."/>
            <person name="Wang Q."/>
            <person name="Wei S."/>
            <person name="Zheng Y."/>
            <person name="Lin W."/>
            <person name="Duan Y."/>
            <person name="Cao H."/>
            <person name="Xiong S."/>
            <person name="Wang X."/>
            <person name="Wei L."/>
            <person name="Li C."/>
            <person name="Ma Q."/>
            <person name="Ju M."/>
            <person name="Zhao R."/>
            <person name="Li G."/>
            <person name="Mu C."/>
            <person name="Tian Q."/>
            <person name="Mei H."/>
            <person name="Zhang T."/>
            <person name="Gao T."/>
            <person name="Zhang H."/>
        </authorList>
    </citation>
    <scope>NUCLEOTIDE SEQUENCE</scope>
    <source>
        <strain evidence="1">3651</strain>
    </source>
</reference>
<protein>
    <submittedName>
        <fullName evidence="1">Uncharacterized protein</fullName>
    </submittedName>
</protein>
<dbReference type="Proteomes" id="UP001293254">
    <property type="component" value="Unassembled WGS sequence"/>
</dbReference>
<organism evidence="1 2">
    <name type="scientific">Sesamum alatum</name>
    <dbReference type="NCBI Taxonomy" id="300844"/>
    <lineage>
        <taxon>Eukaryota</taxon>
        <taxon>Viridiplantae</taxon>
        <taxon>Streptophyta</taxon>
        <taxon>Embryophyta</taxon>
        <taxon>Tracheophyta</taxon>
        <taxon>Spermatophyta</taxon>
        <taxon>Magnoliopsida</taxon>
        <taxon>eudicotyledons</taxon>
        <taxon>Gunneridae</taxon>
        <taxon>Pentapetalae</taxon>
        <taxon>asterids</taxon>
        <taxon>lamiids</taxon>
        <taxon>Lamiales</taxon>
        <taxon>Pedaliaceae</taxon>
        <taxon>Sesamum</taxon>
    </lineage>
</organism>
<dbReference type="EMBL" id="JACGWO010000001">
    <property type="protein sequence ID" value="KAK4438324.1"/>
    <property type="molecule type" value="Genomic_DNA"/>
</dbReference>
<proteinExistence type="predicted"/>
<reference evidence="1" key="1">
    <citation type="submission" date="2020-06" db="EMBL/GenBank/DDBJ databases">
        <authorList>
            <person name="Li T."/>
            <person name="Hu X."/>
            <person name="Zhang T."/>
            <person name="Song X."/>
            <person name="Zhang H."/>
            <person name="Dai N."/>
            <person name="Sheng W."/>
            <person name="Hou X."/>
            <person name="Wei L."/>
        </authorList>
    </citation>
    <scope>NUCLEOTIDE SEQUENCE</scope>
    <source>
        <strain evidence="1">3651</strain>
        <tissue evidence="1">Leaf</tissue>
    </source>
</reference>
<keyword evidence="2" id="KW-1185">Reference proteome</keyword>
<accession>A0AAE1YXX1</accession>
<name>A0AAE1YXX1_9LAMI</name>
<dbReference type="AlphaFoldDB" id="A0AAE1YXX1"/>
<sequence length="146" mass="15584">MSFGPPTARSGRYWRLSSAAGGGQVLVFCWAGRGPFPSTRPLSQHLSPRRVSSPPAGPLSILFLLLRVSLQVCVWVCGDFAVAQSEGGWTGGYVVAGARRTRIGWGSGVSLEGGLWHADSDSHRLCLVGRLLASLVPRFEVFSTSI</sequence>
<evidence type="ECO:0000313" key="2">
    <source>
        <dbReference type="Proteomes" id="UP001293254"/>
    </source>
</evidence>
<gene>
    <name evidence="1" type="ORF">Salat_0166700</name>
</gene>